<proteinExistence type="predicted"/>
<keyword evidence="3" id="KW-1185">Reference proteome</keyword>
<dbReference type="Proteomes" id="UP000038009">
    <property type="component" value="Unassembled WGS sequence"/>
</dbReference>
<accession>A0A0N0P7J3</accession>
<feature type="compositionally biased region" description="Low complexity" evidence="1">
    <location>
        <begin position="288"/>
        <end position="323"/>
    </location>
</feature>
<reference evidence="2 3" key="1">
    <citation type="journal article" date="2015" name="PLoS Pathog.">
        <title>Leptomonas seymouri: Adaptations to the Dixenous Life Cycle Analyzed by Genome Sequencing, Transcriptome Profiling and Co-infection with Leishmania donovani.</title>
        <authorList>
            <person name="Kraeva N."/>
            <person name="Butenko A."/>
            <person name="Hlavacova J."/>
            <person name="Kostygov A."/>
            <person name="Myskova J."/>
            <person name="Grybchuk D."/>
            <person name="Lestinova T."/>
            <person name="Votypka J."/>
            <person name="Volf P."/>
            <person name="Opperdoes F."/>
            <person name="Flegontov P."/>
            <person name="Lukes J."/>
            <person name="Yurchenko V."/>
        </authorList>
    </citation>
    <scope>NUCLEOTIDE SEQUENCE [LARGE SCALE GENOMIC DNA]</scope>
    <source>
        <strain evidence="2 3">ATCC 30220</strain>
    </source>
</reference>
<dbReference type="VEuPathDB" id="TriTrypDB:Lsey_0038_0300"/>
<dbReference type="AlphaFoldDB" id="A0A0N0P7J3"/>
<organism evidence="2 3">
    <name type="scientific">Leptomonas seymouri</name>
    <dbReference type="NCBI Taxonomy" id="5684"/>
    <lineage>
        <taxon>Eukaryota</taxon>
        <taxon>Discoba</taxon>
        <taxon>Euglenozoa</taxon>
        <taxon>Kinetoplastea</taxon>
        <taxon>Metakinetoplastina</taxon>
        <taxon>Trypanosomatida</taxon>
        <taxon>Trypanosomatidae</taxon>
        <taxon>Leishmaniinae</taxon>
        <taxon>Leptomonas</taxon>
    </lineage>
</organism>
<evidence type="ECO:0000256" key="1">
    <source>
        <dbReference type="SAM" id="MobiDB-lite"/>
    </source>
</evidence>
<dbReference type="OMA" id="GCTYGVC"/>
<evidence type="ECO:0000313" key="3">
    <source>
        <dbReference type="Proteomes" id="UP000038009"/>
    </source>
</evidence>
<comment type="caution">
    <text evidence="2">The sequence shown here is derived from an EMBL/GenBank/DDBJ whole genome shotgun (WGS) entry which is preliminary data.</text>
</comment>
<evidence type="ECO:0000313" key="2">
    <source>
        <dbReference type="EMBL" id="KPI88859.1"/>
    </source>
</evidence>
<protein>
    <submittedName>
        <fullName evidence="2">Uncharacterized protein</fullName>
    </submittedName>
</protein>
<feature type="region of interest" description="Disordered" evidence="1">
    <location>
        <begin position="257"/>
        <end position="325"/>
    </location>
</feature>
<dbReference type="EMBL" id="LJSK01000038">
    <property type="protein sequence ID" value="KPI88859.1"/>
    <property type="molecule type" value="Genomic_DNA"/>
</dbReference>
<name>A0A0N0P7J3_LEPSE</name>
<dbReference type="OrthoDB" id="240081at2759"/>
<feature type="compositionally biased region" description="Acidic residues" evidence="1">
    <location>
        <begin position="210"/>
        <end position="219"/>
    </location>
</feature>
<feature type="region of interest" description="Disordered" evidence="1">
    <location>
        <begin position="415"/>
        <end position="481"/>
    </location>
</feature>
<feature type="region of interest" description="Disordered" evidence="1">
    <location>
        <begin position="206"/>
        <end position="243"/>
    </location>
</feature>
<feature type="compositionally biased region" description="Polar residues" evidence="1">
    <location>
        <begin position="83"/>
        <end position="101"/>
    </location>
</feature>
<feature type="region of interest" description="Disordered" evidence="1">
    <location>
        <begin position="83"/>
        <end position="105"/>
    </location>
</feature>
<feature type="compositionally biased region" description="Acidic residues" evidence="1">
    <location>
        <begin position="441"/>
        <end position="460"/>
    </location>
</feature>
<feature type="compositionally biased region" description="Basic and acidic residues" evidence="1">
    <location>
        <begin position="258"/>
        <end position="277"/>
    </location>
</feature>
<sequence>MAAAPVGKWVVVRSDRLMLSVDKADHLYYIGRSRQLPSSQVLSHKYASREQLAVLWHPPHLYIAQTGKNPSFLGAACDQVPRVSNTSHASPGEDVSTTDPTSAKDALAVQQHSKLRFTPSTSVKEAVLHKGKDGSLEVEVPLSDPLMVTHAPDRHTVDASTLYFPDELGLPSLTVRFESAEASRQDATAAATTKTAAEMLAVPAFRNVEGDEDEELSDDEAQRKTATKSTGGNSGDAAIADGFKRPEWRGLLDVALQEQKRQDATRNSKEERSEEHTAVAPLPLQTVAPEVKAAPPAPSASIPFGSASSSRPAAATTAAPSSPHHTMGLWEWKQHAKGKDADPQSWRRYNRGVAELLEKSYRDPSIVKVKIPDAVMFGKPEAKGCTYGVCLAEKALKGAMIQYSLEDPGRFRVIRRTGGSPVDRKKARKAHVIPSSSDSGTESESEESFSDDDSDSDSEESGSSSSSSTSDERRPRKKRRH</sequence>
<gene>
    <name evidence="2" type="ORF">ABL78_2053</name>
</gene>